<evidence type="ECO:0000256" key="10">
    <source>
        <dbReference type="ARBA" id="ARBA00023136"/>
    </source>
</evidence>
<evidence type="ECO:0000256" key="16">
    <source>
        <dbReference type="ARBA" id="ARBA00039823"/>
    </source>
</evidence>
<dbReference type="EC" id="5.3.3.12" evidence="15"/>
<keyword evidence="23" id="KW-1185">Reference proteome</keyword>
<comment type="function">
    <text evidence="19">Plays a role in melanin biosynthesis. Catalyzes the conversion of L-dopachrome into 5,6-dihydroxyindole-2-carboxylic acid (DHICA).</text>
</comment>
<evidence type="ECO:0000256" key="6">
    <source>
        <dbReference type="ARBA" id="ARBA00022729"/>
    </source>
</evidence>
<keyword evidence="7" id="KW-0862">Zinc</keyword>
<dbReference type="InterPro" id="IPR050316">
    <property type="entry name" value="Tyrosinase/Hemocyanin"/>
</dbReference>
<keyword evidence="10 20" id="KW-0472">Membrane</keyword>
<dbReference type="PANTHER" id="PTHR11474:SF4">
    <property type="entry name" value="L-DOPACHROME TAUTOMERASE"/>
    <property type="match status" value="1"/>
</dbReference>
<evidence type="ECO:0000256" key="13">
    <source>
        <dbReference type="ARBA" id="ARBA00036823"/>
    </source>
</evidence>
<evidence type="ECO:0000256" key="4">
    <source>
        <dbReference type="ARBA" id="ARBA00022692"/>
    </source>
</evidence>
<dbReference type="InterPro" id="IPR008922">
    <property type="entry name" value="Di-copper_centre_dom_sf"/>
</dbReference>
<comment type="subcellular location">
    <subcellularLocation>
        <location evidence="2">Melanosome membrane</location>
        <topology evidence="2">Single-pass type I membrane protein</topology>
    </subcellularLocation>
</comment>
<evidence type="ECO:0000256" key="14">
    <source>
        <dbReference type="ARBA" id="ARBA00037907"/>
    </source>
</evidence>
<dbReference type="GO" id="GO:0004167">
    <property type="term" value="F:dopachrome isomerase activity"/>
    <property type="evidence" value="ECO:0007669"/>
    <property type="project" value="UniProtKB-EC"/>
</dbReference>
<dbReference type="Ensembl" id="ENSACAT00000036667.1">
    <property type="protein sequence ID" value="ENSACAP00000037696.1"/>
    <property type="gene ID" value="ENSACAG00000042605.1"/>
</dbReference>
<keyword evidence="12" id="KW-0413">Isomerase</keyword>
<comment type="catalytic activity">
    <reaction evidence="13">
        <text>L-dopachrome = 5,6-dihydroxyindole-2-carboxylate</text>
        <dbReference type="Rhea" id="RHEA:13041"/>
        <dbReference type="ChEBI" id="CHEBI:16875"/>
        <dbReference type="ChEBI" id="CHEBI:57509"/>
        <dbReference type="EC" id="5.3.3.12"/>
    </reaction>
</comment>
<reference evidence="22" key="3">
    <citation type="submission" date="2025-09" db="UniProtKB">
        <authorList>
            <consortium name="Ensembl"/>
        </authorList>
    </citation>
    <scope>IDENTIFICATION</scope>
</reference>
<evidence type="ECO:0000256" key="15">
    <source>
        <dbReference type="ARBA" id="ARBA00038932"/>
    </source>
</evidence>
<dbReference type="GO" id="GO:0033162">
    <property type="term" value="C:melanosome membrane"/>
    <property type="evidence" value="ECO:0007669"/>
    <property type="project" value="UniProtKB-SubCell"/>
</dbReference>
<keyword evidence="11" id="KW-0325">Glycoprotein</keyword>
<dbReference type="SUPFAM" id="SSF48056">
    <property type="entry name" value="Di-copper centre-containing domain"/>
    <property type="match status" value="1"/>
</dbReference>
<organism evidence="22 23">
    <name type="scientific">Anolis carolinensis</name>
    <name type="common">Green anole</name>
    <name type="synonym">American chameleon</name>
    <dbReference type="NCBI Taxonomy" id="28377"/>
    <lineage>
        <taxon>Eukaryota</taxon>
        <taxon>Metazoa</taxon>
        <taxon>Chordata</taxon>
        <taxon>Craniata</taxon>
        <taxon>Vertebrata</taxon>
        <taxon>Euteleostomi</taxon>
        <taxon>Lepidosauria</taxon>
        <taxon>Squamata</taxon>
        <taxon>Bifurcata</taxon>
        <taxon>Unidentata</taxon>
        <taxon>Episquamata</taxon>
        <taxon>Toxicofera</taxon>
        <taxon>Iguania</taxon>
        <taxon>Dactyloidae</taxon>
        <taxon>Anolis</taxon>
    </lineage>
</organism>
<evidence type="ECO:0000256" key="3">
    <source>
        <dbReference type="ARBA" id="ARBA00009928"/>
    </source>
</evidence>
<keyword evidence="6" id="KW-0732">Signal</keyword>
<accession>A0A803TR56</accession>
<comment type="similarity">
    <text evidence="3">Belongs to the tyrosinase family.</text>
</comment>
<reference evidence="22" key="1">
    <citation type="submission" date="2009-12" db="EMBL/GenBank/DDBJ databases">
        <title>The Genome Sequence of Anolis carolinensis (Green Anole Lizard).</title>
        <authorList>
            <consortium name="The Genome Sequencing Platform"/>
            <person name="Di Palma F."/>
            <person name="Alfoldi J."/>
            <person name="Heiman D."/>
            <person name="Young S."/>
            <person name="Grabherr M."/>
            <person name="Johnson J."/>
            <person name="Lander E.S."/>
            <person name="Lindblad-Toh K."/>
        </authorList>
    </citation>
    <scope>NUCLEOTIDE SEQUENCE [LARGE SCALE GENOMIC DNA]</scope>
    <source>
        <strain evidence="22">JBL SC #1</strain>
    </source>
</reference>
<evidence type="ECO:0000256" key="8">
    <source>
        <dbReference type="ARBA" id="ARBA00022989"/>
    </source>
</evidence>
<evidence type="ECO:0000256" key="19">
    <source>
        <dbReference type="ARBA" id="ARBA00045930"/>
    </source>
</evidence>
<dbReference type="GO" id="GO:0042438">
    <property type="term" value="P:melanin biosynthetic process"/>
    <property type="evidence" value="ECO:0007669"/>
    <property type="project" value="UniProtKB-KW"/>
</dbReference>
<evidence type="ECO:0000256" key="9">
    <source>
        <dbReference type="ARBA" id="ARBA00023101"/>
    </source>
</evidence>
<dbReference type="InterPro" id="IPR002227">
    <property type="entry name" value="Tyrosinase_Cu-bd"/>
</dbReference>
<evidence type="ECO:0000256" key="7">
    <source>
        <dbReference type="ARBA" id="ARBA00022833"/>
    </source>
</evidence>
<reference evidence="22" key="2">
    <citation type="submission" date="2025-08" db="UniProtKB">
        <authorList>
            <consortium name="Ensembl"/>
        </authorList>
    </citation>
    <scope>IDENTIFICATION</scope>
</reference>
<evidence type="ECO:0000256" key="20">
    <source>
        <dbReference type="SAM" id="Phobius"/>
    </source>
</evidence>
<evidence type="ECO:0000256" key="11">
    <source>
        <dbReference type="ARBA" id="ARBA00023180"/>
    </source>
</evidence>
<dbReference type="Gene3D" id="1.10.1280.10">
    <property type="entry name" value="Di-copper center containing domain from catechol oxidase"/>
    <property type="match status" value="1"/>
</dbReference>
<name>A0A803TR56_ANOCA</name>
<evidence type="ECO:0000256" key="2">
    <source>
        <dbReference type="ARBA" id="ARBA00004573"/>
    </source>
</evidence>
<proteinExistence type="inferred from homology"/>
<evidence type="ECO:0000256" key="12">
    <source>
        <dbReference type="ARBA" id="ARBA00023235"/>
    </source>
</evidence>
<evidence type="ECO:0000259" key="21">
    <source>
        <dbReference type="Pfam" id="PF00264"/>
    </source>
</evidence>
<evidence type="ECO:0000256" key="18">
    <source>
        <dbReference type="ARBA" id="ARBA00042019"/>
    </source>
</evidence>
<dbReference type="Proteomes" id="UP000001646">
    <property type="component" value="Unplaced"/>
</dbReference>
<dbReference type="InParanoid" id="A0A803TR56"/>
<keyword evidence="9" id="KW-0470">Melanin biosynthesis</keyword>
<dbReference type="Pfam" id="PF00264">
    <property type="entry name" value="Tyrosinase"/>
    <property type="match status" value="1"/>
</dbReference>
<dbReference type="GO" id="GO:0046872">
    <property type="term" value="F:metal ion binding"/>
    <property type="evidence" value="ECO:0007669"/>
    <property type="project" value="UniProtKB-KW"/>
</dbReference>
<dbReference type="GO" id="GO:0016491">
    <property type="term" value="F:oxidoreductase activity"/>
    <property type="evidence" value="ECO:0007669"/>
    <property type="project" value="InterPro"/>
</dbReference>
<evidence type="ECO:0000256" key="1">
    <source>
        <dbReference type="ARBA" id="ARBA00001947"/>
    </source>
</evidence>
<evidence type="ECO:0000313" key="22">
    <source>
        <dbReference type="Ensembl" id="ENSACAP00000037696.1"/>
    </source>
</evidence>
<comment type="cofactor">
    <cofactor evidence="1">
        <name>Zn(2+)</name>
        <dbReference type="ChEBI" id="CHEBI:29105"/>
    </cofactor>
</comment>
<sequence length="170" mass="19683">MGRNECDLPTMEDVQKCLSLQDFDKAPFFQNSTSSFRNALEGFEKPDGTLYILVVSLHNLIHSVLNGTGTLPHSAVNDPVYVVFHSLTDAIFDEWMKQFHPVPICHNQMSWGTFFPPITNEEMFLSKEDFGYTLIVLVLLLVLFQHRRHRKGFEPLMNTRFNNKKYTKDP</sequence>
<dbReference type="AlphaFoldDB" id="A0A803TR56"/>
<protein>
    <recommendedName>
        <fullName evidence="16">L-dopachrome tautomerase</fullName>
        <ecNumber evidence="15">5.3.3.12</ecNumber>
    </recommendedName>
    <alternativeName>
        <fullName evidence="18">L-dopachrome Delta-isomerase</fullName>
    </alternativeName>
    <alternativeName>
        <fullName evidence="17">Tyrosinase-related protein 2</fullName>
    </alternativeName>
</protein>
<evidence type="ECO:0000256" key="5">
    <source>
        <dbReference type="ARBA" id="ARBA00022723"/>
    </source>
</evidence>
<keyword evidence="8 20" id="KW-1133">Transmembrane helix</keyword>
<comment type="pathway">
    <text evidence="14">Pigment biosynthesis; melanin biosynthesis.</text>
</comment>
<keyword evidence="4 20" id="KW-0812">Transmembrane</keyword>
<dbReference type="PANTHER" id="PTHR11474">
    <property type="entry name" value="TYROSINASE FAMILY MEMBER"/>
    <property type="match status" value="1"/>
</dbReference>
<keyword evidence="5" id="KW-0479">Metal-binding</keyword>
<feature type="domain" description="Tyrosinase copper-binding" evidence="21">
    <location>
        <begin position="16"/>
        <end position="97"/>
    </location>
</feature>
<dbReference type="GeneTree" id="ENSGT00940000156856"/>
<evidence type="ECO:0000313" key="23">
    <source>
        <dbReference type="Proteomes" id="UP000001646"/>
    </source>
</evidence>
<evidence type="ECO:0000256" key="17">
    <source>
        <dbReference type="ARBA" id="ARBA00041443"/>
    </source>
</evidence>
<feature type="transmembrane region" description="Helical" evidence="20">
    <location>
        <begin position="130"/>
        <end position="146"/>
    </location>
</feature>